<keyword evidence="3 6" id="KW-0378">Hydrolase</keyword>
<dbReference type="InterPro" id="IPR051453">
    <property type="entry name" value="MBL_Glyoxalase_II"/>
</dbReference>
<evidence type="ECO:0000256" key="4">
    <source>
        <dbReference type="ARBA" id="ARBA00022833"/>
    </source>
</evidence>
<dbReference type="SUPFAM" id="SSF56281">
    <property type="entry name" value="Metallo-hydrolase/oxidoreductase"/>
    <property type="match status" value="1"/>
</dbReference>
<keyword evidence="2" id="KW-0479">Metal-binding</keyword>
<evidence type="ECO:0000256" key="3">
    <source>
        <dbReference type="ARBA" id="ARBA00022801"/>
    </source>
</evidence>
<evidence type="ECO:0000313" key="7">
    <source>
        <dbReference type="Proteomes" id="UP000282957"/>
    </source>
</evidence>
<reference evidence="6 7" key="1">
    <citation type="submission" date="2019-01" db="EMBL/GenBank/DDBJ databases">
        <authorList>
            <person name="Chen W.-M."/>
        </authorList>
    </citation>
    <scope>NUCLEOTIDE SEQUENCE [LARGE SCALE GENOMIC DNA]</scope>
    <source>
        <strain evidence="6 7">CCP-6</strain>
    </source>
</reference>
<sequence>MAFKGAIIPVTAFEQNCALLWDDETMEGVVVDPGGDVPRILSTIESQGIKVQRILLTHGHIDHAAGADELRAALKVPVEGPQLADKMLLDNLEKQASAYGFDGARNVTPDRWLEEGDTVRIGAADFAVLHCPGHAPGHVVFVNEDMRFAIVGDVLFQGSIGRTDFPYGDHEALISAIMTKLLPLGDDIQFICGHGPGSTFGKERVSNPFLQE</sequence>
<keyword evidence="4" id="KW-0862">Zinc</keyword>
<evidence type="ECO:0000313" key="6">
    <source>
        <dbReference type="EMBL" id="RVT97581.1"/>
    </source>
</evidence>
<dbReference type="InterPro" id="IPR036866">
    <property type="entry name" value="RibonucZ/Hydroxyglut_hydro"/>
</dbReference>
<dbReference type="SMART" id="SM00849">
    <property type="entry name" value="Lactamase_B"/>
    <property type="match status" value="1"/>
</dbReference>
<dbReference type="CDD" id="cd07737">
    <property type="entry name" value="YcbL-like_MBL-fold"/>
    <property type="match status" value="1"/>
</dbReference>
<dbReference type="AlphaFoldDB" id="A0A437MIX5"/>
<gene>
    <name evidence="6" type="ORF">EOD42_07080</name>
</gene>
<organism evidence="6 7">
    <name type="scientific">Rhodovarius crocodyli</name>
    <dbReference type="NCBI Taxonomy" id="1979269"/>
    <lineage>
        <taxon>Bacteria</taxon>
        <taxon>Pseudomonadati</taxon>
        <taxon>Pseudomonadota</taxon>
        <taxon>Alphaproteobacteria</taxon>
        <taxon>Acetobacterales</taxon>
        <taxon>Roseomonadaceae</taxon>
        <taxon>Rhodovarius</taxon>
    </lineage>
</organism>
<dbReference type="PANTHER" id="PTHR46233">
    <property type="entry name" value="HYDROXYACYLGLUTATHIONE HYDROLASE GLOC"/>
    <property type="match status" value="1"/>
</dbReference>
<evidence type="ECO:0000256" key="1">
    <source>
        <dbReference type="ARBA" id="ARBA00001947"/>
    </source>
</evidence>
<dbReference type="Pfam" id="PF00753">
    <property type="entry name" value="Lactamase_B"/>
    <property type="match status" value="1"/>
</dbReference>
<proteinExistence type="predicted"/>
<dbReference type="OrthoDB" id="9802991at2"/>
<dbReference type="Gene3D" id="3.60.15.10">
    <property type="entry name" value="Ribonuclease Z/Hydroxyacylglutathione hydrolase-like"/>
    <property type="match status" value="1"/>
</dbReference>
<dbReference type="PANTHER" id="PTHR46233:SF3">
    <property type="entry name" value="HYDROXYACYLGLUTATHIONE HYDROLASE GLOC"/>
    <property type="match status" value="1"/>
</dbReference>
<comment type="cofactor">
    <cofactor evidence="1">
        <name>Zn(2+)</name>
        <dbReference type="ChEBI" id="CHEBI:29105"/>
    </cofactor>
</comment>
<dbReference type="EMBL" id="SACL01000002">
    <property type="protein sequence ID" value="RVT97581.1"/>
    <property type="molecule type" value="Genomic_DNA"/>
</dbReference>
<evidence type="ECO:0000256" key="2">
    <source>
        <dbReference type="ARBA" id="ARBA00022723"/>
    </source>
</evidence>
<dbReference type="GO" id="GO:0016787">
    <property type="term" value="F:hydrolase activity"/>
    <property type="evidence" value="ECO:0007669"/>
    <property type="project" value="UniProtKB-KW"/>
</dbReference>
<protein>
    <submittedName>
        <fullName evidence="6">MBL fold metallo-hydrolase</fullName>
    </submittedName>
</protein>
<feature type="domain" description="Metallo-beta-lactamase" evidence="5">
    <location>
        <begin position="14"/>
        <end position="194"/>
    </location>
</feature>
<dbReference type="Proteomes" id="UP000282957">
    <property type="component" value="Unassembled WGS sequence"/>
</dbReference>
<dbReference type="RefSeq" id="WP_127786809.1">
    <property type="nucleotide sequence ID" value="NZ_SACL01000002.1"/>
</dbReference>
<keyword evidence="7" id="KW-1185">Reference proteome</keyword>
<accession>A0A437MIX5</accession>
<evidence type="ECO:0000259" key="5">
    <source>
        <dbReference type="SMART" id="SM00849"/>
    </source>
</evidence>
<dbReference type="GO" id="GO:0046872">
    <property type="term" value="F:metal ion binding"/>
    <property type="evidence" value="ECO:0007669"/>
    <property type="project" value="UniProtKB-KW"/>
</dbReference>
<name>A0A437MIX5_9PROT</name>
<dbReference type="InterPro" id="IPR001279">
    <property type="entry name" value="Metallo-B-lactamas"/>
</dbReference>
<comment type="caution">
    <text evidence="6">The sequence shown here is derived from an EMBL/GenBank/DDBJ whole genome shotgun (WGS) entry which is preliminary data.</text>
</comment>